<gene>
    <name evidence="2" type="ORF">SAMN05443636_0034</name>
</gene>
<feature type="coiled-coil region" evidence="1">
    <location>
        <begin position="32"/>
        <end position="66"/>
    </location>
</feature>
<evidence type="ECO:0000256" key="1">
    <source>
        <dbReference type="SAM" id="Coils"/>
    </source>
</evidence>
<evidence type="ECO:0000313" key="3">
    <source>
        <dbReference type="Proteomes" id="UP000184357"/>
    </source>
</evidence>
<dbReference type="STRING" id="43928.SAMN05443636_0034"/>
<proteinExistence type="predicted"/>
<keyword evidence="1" id="KW-0175">Coiled coil</keyword>
<keyword evidence="3" id="KW-1185">Reference proteome</keyword>
<accession>A0A1M5JD30</accession>
<organism evidence="2 3">
    <name type="scientific">Halobaculum gomorrense</name>
    <dbReference type="NCBI Taxonomy" id="43928"/>
    <lineage>
        <taxon>Archaea</taxon>
        <taxon>Methanobacteriati</taxon>
        <taxon>Methanobacteriota</taxon>
        <taxon>Stenosarchaea group</taxon>
        <taxon>Halobacteria</taxon>
        <taxon>Halobacteriales</taxon>
        <taxon>Haloferacaceae</taxon>
        <taxon>Halobaculum</taxon>
    </lineage>
</organism>
<dbReference type="RefSeq" id="WP_073306313.1">
    <property type="nucleotide sequence ID" value="NZ_FQWV01000001.1"/>
</dbReference>
<reference evidence="2 3" key="1">
    <citation type="submission" date="2016-11" db="EMBL/GenBank/DDBJ databases">
        <authorList>
            <person name="Jaros S."/>
            <person name="Januszkiewicz K."/>
            <person name="Wedrychowicz H."/>
        </authorList>
    </citation>
    <scope>NUCLEOTIDE SEQUENCE [LARGE SCALE GENOMIC DNA]</scope>
    <source>
        <strain evidence="2 3">DSM 9297</strain>
    </source>
</reference>
<protein>
    <submittedName>
        <fullName evidence="2">Uncharacterized protein</fullName>
    </submittedName>
</protein>
<dbReference type="Proteomes" id="UP000184357">
    <property type="component" value="Unassembled WGS sequence"/>
</dbReference>
<name>A0A1M5JD30_9EURY</name>
<sequence>MSHTSSTAHALPTTDQDVDQLVALVHEQKSTIADLTETIGDQAERIDAQQEQLETVCTRLNALEDDETTDDTLQSAELTERLDTLERTVTIKHDRHLSWLDGIIVGDESGYITDEQEALLEAHDSLIDALDTTAQSDTSHEANAEPTRLRRIVDAIADKVDLDTTAALGGATEDTLTRLLKHGPSDITDRVYAVHHRARDLLSHIGEWGTTTNDAYGRRITISAPVVKENLSLKRDEHLSSTEVRRIFEKLEALAADSPREVTADIGGRSQNRLTIALPEP</sequence>
<evidence type="ECO:0000313" key="2">
    <source>
        <dbReference type="EMBL" id="SHG37923.1"/>
    </source>
</evidence>
<dbReference type="AlphaFoldDB" id="A0A1M5JD30"/>
<dbReference type="EMBL" id="FQWV01000001">
    <property type="protein sequence ID" value="SHG37923.1"/>
    <property type="molecule type" value="Genomic_DNA"/>
</dbReference>
<dbReference type="OrthoDB" id="346388at2157"/>